<reference evidence="3 4" key="1">
    <citation type="submission" date="2023-01" db="EMBL/GenBank/DDBJ databases">
        <title>Analysis of 21 Apiospora genomes using comparative genomics revels a genus with tremendous synthesis potential of carbohydrate active enzymes and secondary metabolites.</title>
        <authorList>
            <person name="Sorensen T."/>
        </authorList>
    </citation>
    <scope>NUCLEOTIDE SEQUENCE [LARGE SCALE GENOMIC DNA]</scope>
    <source>
        <strain evidence="3 4">CBS 33761</strain>
    </source>
</reference>
<accession>A0ABR1TC61</accession>
<protein>
    <recommendedName>
        <fullName evidence="2">Zn(2)-C6 fungal-type domain-containing protein</fullName>
    </recommendedName>
</protein>
<dbReference type="CDD" id="cd00067">
    <property type="entry name" value="GAL4"/>
    <property type="match status" value="1"/>
</dbReference>
<dbReference type="InterPro" id="IPR053178">
    <property type="entry name" value="Osmoadaptation_assoc"/>
</dbReference>
<dbReference type="SUPFAM" id="SSF57701">
    <property type="entry name" value="Zn2/Cys6 DNA-binding domain"/>
    <property type="match status" value="1"/>
</dbReference>
<keyword evidence="1" id="KW-0539">Nucleus</keyword>
<gene>
    <name evidence="3" type="ORF">PG993_005799</name>
</gene>
<evidence type="ECO:0000313" key="4">
    <source>
        <dbReference type="Proteomes" id="UP001444661"/>
    </source>
</evidence>
<evidence type="ECO:0000313" key="3">
    <source>
        <dbReference type="EMBL" id="KAK8043369.1"/>
    </source>
</evidence>
<dbReference type="EMBL" id="JAQQWK010000004">
    <property type="protein sequence ID" value="KAK8043369.1"/>
    <property type="molecule type" value="Genomic_DNA"/>
</dbReference>
<evidence type="ECO:0000256" key="1">
    <source>
        <dbReference type="ARBA" id="ARBA00023242"/>
    </source>
</evidence>
<dbReference type="PANTHER" id="PTHR38111">
    <property type="entry name" value="ZN(2)-C6 FUNGAL-TYPE DOMAIN-CONTAINING PROTEIN-RELATED"/>
    <property type="match status" value="1"/>
</dbReference>
<name>A0ABR1TC61_9PEZI</name>
<proteinExistence type="predicted"/>
<dbReference type="Proteomes" id="UP001444661">
    <property type="component" value="Unassembled WGS sequence"/>
</dbReference>
<dbReference type="SMART" id="SM00066">
    <property type="entry name" value="GAL4"/>
    <property type="match status" value="1"/>
</dbReference>
<sequence>MPGVPSGRACDACRQQKKKCDTSTPSCSRCRRLSLECVGSGPRRYLFIDQKCPRRRRRPGPQPQRQQEAAAAVGWGQAIIVAPPLPRTEAQTLTGAFVSTIAPSTGIGFNLLRTYGPFLDLVSPRLGPGNAALDVQTHRRRAHAHQLHGGRARLEQVYREFGRHFSKTGADEKNLFALLEDLASELFLVSES</sequence>
<dbReference type="Gene3D" id="4.10.240.10">
    <property type="entry name" value="Zn(2)-C6 fungal-type DNA-binding domain"/>
    <property type="match status" value="1"/>
</dbReference>
<dbReference type="PROSITE" id="PS00463">
    <property type="entry name" value="ZN2_CY6_FUNGAL_1"/>
    <property type="match status" value="1"/>
</dbReference>
<feature type="domain" description="Zn(2)-C6 fungal-type" evidence="2">
    <location>
        <begin position="9"/>
        <end position="38"/>
    </location>
</feature>
<keyword evidence="4" id="KW-1185">Reference proteome</keyword>
<comment type="caution">
    <text evidence="3">The sequence shown here is derived from an EMBL/GenBank/DDBJ whole genome shotgun (WGS) entry which is preliminary data.</text>
</comment>
<dbReference type="PROSITE" id="PS50048">
    <property type="entry name" value="ZN2_CY6_FUNGAL_2"/>
    <property type="match status" value="1"/>
</dbReference>
<dbReference type="InterPro" id="IPR001138">
    <property type="entry name" value="Zn2Cys6_DnaBD"/>
</dbReference>
<dbReference type="PANTHER" id="PTHR38111:SF11">
    <property type="entry name" value="TRANSCRIPTION FACTOR DOMAIN-CONTAINING PROTEIN-RELATED"/>
    <property type="match status" value="1"/>
</dbReference>
<organism evidence="3 4">
    <name type="scientific">Apiospora rasikravindrae</name>
    <dbReference type="NCBI Taxonomy" id="990691"/>
    <lineage>
        <taxon>Eukaryota</taxon>
        <taxon>Fungi</taxon>
        <taxon>Dikarya</taxon>
        <taxon>Ascomycota</taxon>
        <taxon>Pezizomycotina</taxon>
        <taxon>Sordariomycetes</taxon>
        <taxon>Xylariomycetidae</taxon>
        <taxon>Amphisphaeriales</taxon>
        <taxon>Apiosporaceae</taxon>
        <taxon>Apiospora</taxon>
    </lineage>
</organism>
<evidence type="ECO:0000259" key="2">
    <source>
        <dbReference type="PROSITE" id="PS50048"/>
    </source>
</evidence>
<dbReference type="Pfam" id="PF00172">
    <property type="entry name" value="Zn_clus"/>
    <property type="match status" value="1"/>
</dbReference>
<dbReference type="InterPro" id="IPR036864">
    <property type="entry name" value="Zn2-C6_fun-type_DNA-bd_sf"/>
</dbReference>